<sequence length="93" mass="10237">MPKLKSGTIMPTAEENAAINAGIAADPDSYEMSPTEFKQLRPMRGRPVGGGTKVQMTVRFDADVIQAFKQGGDGWQTKMNDALRDWLTTHRVV</sequence>
<proteinExistence type="predicted"/>
<dbReference type="Pfam" id="PF14384">
    <property type="entry name" value="BrnA_antitoxin"/>
    <property type="match status" value="1"/>
</dbReference>
<comment type="caution">
    <text evidence="1">The sequence shown here is derived from an EMBL/GenBank/DDBJ whole genome shotgun (WGS) entry which is preliminary data.</text>
</comment>
<evidence type="ECO:0000313" key="2">
    <source>
        <dbReference type="Proteomes" id="UP000571084"/>
    </source>
</evidence>
<gene>
    <name evidence="1" type="ORF">HNR39_000724</name>
</gene>
<reference evidence="1 2" key="1">
    <citation type="submission" date="2020-08" db="EMBL/GenBank/DDBJ databases">
        <title>Genomic Encyclopedia of Type Strains, Phase IV (KMG-IV): sequencing the most valuable type-strain genomes for metagenomic binning, comparative biology and taxonomic classification.</title>
        <authorList>
            <person name="Goeker M."/>
        </authorList>
    </citation>
    <scope>NUCLEOTIDE SEQUENCE [LARGE SCALE GENOMIC DNA]</scope>
    <source>
        <strain evidence="1 2">DSM 23240</strain>
    </source>
</reference>
<dbReference type="RefSeq" id="WP_245182208.1">
    <property type="nucleotide sequence ID" value="NZ_JAAOZT010000002.1"/>
</dbReference>
<evidence type="ECO:0000313" key="1">
    <source>
        <dbReference type="EMBL" id="MBB5198914.1"/>
    </source>
</evidence>
<dbReference type="EMBL" id="JACHHQ010000001">
    <property type="protein sequence ID" value="MBB5198914.1"/>
    <property type="molecule type" value="Genomic_DNA"/>
</dbReference>
<name>A0A840RQB5_9BURK</name>
<keyword evidence="2" id="KW-1185">Reference proteome</keyword>
<accession>A0A840RQB5</accession>
<organism evidence="1 2">
    <name type="scientific">Glaciimonas immobilis</name>
    <dbReference type="NCBI Taxonomy" id="728004"/>
    <lineage>
        <taxon>Bacteria</taxon>
        <taxon>Pseudomonadati</taxon>
        <taxon>Pseudomonadota</taxon>
        <taxon>Betaproteobacteria</taxon>
        <taxon>Burkholderiales</taxon>
        <taxon>Oxalobacteraceae</taxon>
        <taxon>Glaciimonas</taxon>
    </lineage>
</organism>
<dbReference type="Proteomes" id="UP000571084">
    <property type="component" value="Unassembled WGS sequence"/>
</dbReference>
<dbReference type="InterPro" id="IPR025528">
    <property type="entry name" value="BrnA_antitoxin"/>
</dbReference>
<protein>
    <submittedName>
        <fullName evidence="1">Uncharacterized protein (DUF4415 family)</fullName>
    </submittedName>
</protein>
<dbReference type="AlphaFoldDB" id="A0A840RQB5"/>